<comment type="caution">
    <text evidence="2">The sequence shown here is derived from an EMBL/GenBank/DDBJ whole genome shotgun (WGS) entry which is preliminary data.</text>
</comment>
<name>A0ABQ9HUV3_9NEOP</name>
<protein>
    <submittedName>
        <fullName evidence="2">Uncharacterized protein</fullName>
    </submittedName>
</protein>
<gene>
    <name evidence="2" type="ORF">PR048_014063</name>
</gene>
<feature type="region of interest" description="Disordered" evidence="1">
    <location>
        <begin position="80"/>
        <end position="103"/>
    </location>
</feature>
<organism evidence="2 3">
    <name type="scientific">Dryococelus australis</name>
    <dbReference type="NCBI Taxonomy" id="614101"/>
    <lineage>
        <taxon>Eukaryota</taxon>
        <taxon>Metazoa</taxon>
        <taxon>Ecdysozoa</taxon>
        <taxon>Arthropoda</taxon>
        <taxon>Hexapoda</taxon>
        <taxon>Insecta</taxon>
        <taxon>Pterygota</taxon>
        <taxon>Neoptera</taxon>
        <taxon>Polyneoptera</taxon>
        <taxon>Phasmatodea</taxon>
        <taxon>Verophasmatodea</taxon>
        <taxon>Anareolatae</taxon>
        <taxon>Phasmatidae</taxon>
        <taxon>Eurycanthinae</taxon>
        <taxon>Dryococelus</taxon>
    </lineage>
</organism>
<reference evidence="2 3" key="1">
    <citation type="submission" date="2023-02" db="EMBL/GenBank/DDBJ databases">
        <title>LHISI_Scaffold_Assembly.</title>
        <authorList>
            <person name="Stuart O.P."/>
            <person name="Cleave R."/>
            <person name="Magrath M.J.L."/>
            <person name="Mikheyev A.S."/>
        </authorList>
    </citation>
    <scope>NUCLEOTIDE SEQUENCE [LARGE SCALE GENOMIC DNA]</scope>
    <source>
        <strain evidence="2">Daus_M_001</strain>
        <tissue evidence="2">Leg muscle</tissue>
    </source>
</reference>
<evidence type="ECO:0000313" key="2">
    <source>
        <dbReference type="EMBL" id="KAJ8887845.1"/>
    </source>
</evidence>
<dbReference type="Proteomes" id="UP001159363">
    <property type="component" value="Chromosome X"/>
</dbReference>
<keyword evidence="3" id="KW-1185">Reference proteome</keyword>
<accession>A0ABQ9HUV3</accession>
<proteinExistence type="predicted"/>
<evidence type="ECO:0000256" key="1">
    <source>
        <dbReference type="SAM" id="MobiDB-lite"/>
    </source>
</evidence>
<dbReference type="EMBL" id="JARBHB010000004">
    <property type="protein sequence ID" value="KAJ8887845.1"/>
    <property type="molecule type" value="Genomic_DNA"/>
</dbReference>
<sequence length="103" mass="11674">MEQVAQNCVCAHKDPSFGVYDTVASFNQGNITKCMILEELELSIGSCTADAMLQIDIERIWQAEKRSNILHQKIRQARRSAKRKLESEMEEDSDDPSYGAGMY</sequence>
<evidence type="ECO:0000313" key="3">
    <source>
        <dbReference type="Proteomes" id="UP001159363"/>
    </source>
</evidence>